<dbReference type="Gene3D" id="3.90.1100.10">
    <property type="match status" value="1"/>
</dbReference>
<feature type="non-terminal residue" evidence="1">
    <location>
        <position position="102"/>
    </location>
</feature>
<comment type="caution">
    <text evidence="1">The sequence shown here is derived from an EMBL/GenBank/DDBJ whole genome shotgun (WGS) entry which is preliminary data.</text>
</comment>
<evidence type="ECO:0000313" key="1">
    <source>
        <dbReference type="EMBL" id="GAF92030.1"/>
    </source>
</evidence>
<gene>
    <name evidence="1" type="ORF">S01H1_21080</name>
</gene>
<evidence type="ECO:0008006" key="2">
    <source>
        <dbReference type="Google" id="ProtNLM"/>
    </source>
</evidence>
<organism evidence="1">
    <name type="scientific">marine sediment metagenome</name>
    <dbReference type="NCBI Taxonomy" id="412755"/>
    <lineage>
        <taxon>unclassified sequences</taxon>
        <taxon>metagenomes</taxon>
        <taxon>ecological metagenomes</taxon>
    </lineage>
</organism>
<accession>X0UUB9</accession>
<dbReference type="AlphaFoldDB" id="X0UUB9"/>
<dbReference type="SUPFAM" id="SSF64484">
    <property type="entry name" value="beta and beta-prime subunits of DNA dependent RNA-polymerase"/>
    <property type="match status" value="1"/>
</dbReference>
<proteinExistence type="predicted"/>
<reference evidence="1" key="1">
    <citation type="journal article" date="2014" name="Front. Microbiol.">
        <title>High frequency of phylogenetically diverse reductive dehalogenase-homologous genes in deep subseafloor sedimentary metagenomes.</title>
        <authorList>
            <person name="Kawai M."/>
            <person name="Futagami T."/>
            <person name="Toyoda A."/>
            <person name="Takaki Y."/>
            <person name="Nishi S."/>
            <person name="Hori S."/>
            <person name="Arai W."/>
            <person name="Tsubouchi T."/>
            <person name="Morono Y."/>
            <person name="Uchiyama I."/>
            <person name="Ito T."/>
            <person name="Fujiyama A."/>
            <person name="Inagaki F."/>
            <person name="Takami H."/>
        </authorList>
    </citation>
    <scope>NUCLEOTIDE SEQUENCE</scope>
    <source>
        <strain evidence="1">Expedition CK06-06</strain>
    </source>
</reference>
<dbReference type="EMBL" id="BARS01011631">
    <property type="protein sequence ID" value="GAF92030.1"/>
    <property type="molecule type" value="Genomic_DNA"/>
</dbReference>
<sequence length="102" mass="11825">MIHASSTPTDRSDLPISRKSYARLPQILDVPNLIKVQLDSFQRLQENGLKQLIEEVSPIKDLTSSKLELRFIAYEFRESRAGHSEPECHERNLTYSVPLYIR</sequence>
<protein>
    <recommendedName>
        <fullName evidence="2">DNA-directed RNA polymerase</fullName>
    </recommendedName>
</protein>
<name>X0UUB9_9ZZZZ</name>